<dbReference type="Gene3D" id="3.40.630.30">
    <property type="match status" value="1"/>
</dbReference>
<keyword evidence="1 4" id="KW-0808">Transferase</keyword>
<proteinExistence type="predicted"/>
<gene>
    <name evidence="4" type="ORF">G3O07_03440</name>
</gene>
<evidence type="ECO:0000256" key="1">
    <source>
        <dbReference type="ARBA" id="ARBA00022679"/>
    </source>
</evidence>
<accession>A0A6I5RN45</accession>
<evidence type="ECO:0000313" key="5">
    <source>
        <dbReference type="Proteomes" id="UP000471751"/>
    </source>
</evidence>
<dbReference type="GO" id="GO:0016747">
    <property type="term" value="F:acyltransferase activity, transferring groups other than amino-acyl groups"/>
    <property type="evidence" value="ECO:0007669"/>
    <property type="project" value="InterPro"/>
</dbReference>
<name>A0A6I5RN45_9PSED</name>
<dbReference type="Proteomes" id="UP000471751">
    <property type="component" value="Unassembled WGS sequence"/>
</dbReference>
<feature type="domain" description="N-acetyltransferase" evidence="3">
    <location>
        <begin position="33"/>
        <end position="189"/>
    </location>
</feature>
<reference evidence="4 5" key="1">
    <citation type="submission" date="2020-02" db="EMBL/GenBank/DDBJ databases">
        <title>Broccoli isolated Pseudomonas sp.</title>
        <authorList>
            <person name="Fujikawa T."/>
            <person name="Sawada H."/>
        </authorList>
    </citation>
    <scope>NUCLEOTIDE SEQUENCE [LARGE SCALE GENOMIC DNA]</scope>
    <source>
        <strain evidence="4 5">JCM 32154</strain>
    </source>
</reference>
<evidence type="ECO:0000256" key="2">
    <source>
        <dbReference type="ARBA" id="ARBA00023315"/>
    </source>
</evidence>
<sequence>MSNDPSQQKALAALCQGETEEHWIQALNDGTHVLIRSLQERDRQREFQFIRHLSPESRHSRFMGGFNRDDLTLLDQLMDLDGHNRIAYVALAHVNGELHEIGVSRYAAMPGHKHCECAVVVADDWQRRGLGTLLMQHLIQAARRNGFERMTSLDSANNYSMHRLAKKLGFTSRYDNGQFSELIHELDLSQ</sequence>
<dbReference type="PANTHER" id="PTHR43072">
    <property type="entry name" value="N-ACETYLTRANSFERASE"/>
    <property type="match status" value="1"/>
</dbReference>
<organism evidence="4 5">
    <name type="scientific">Pseudomonas laurentiana</name>
    <dbReference type="NCBI Taxonomy" id="2364649"/>
    <lineage>
        <taxon>Bacteria</taxon>
        <taxon>Pseudomonadati</taxon>
        <taxon>Pseudomonadota</taxon>
        <taxon>Gammaproteobacteria</taxon>
        <taxon>Pseudomonadales</taxon>
        <taxon>Pseudomonadaceae</taxon>
        <taxon>Pseudomonas</taxon>
    </lineage>
</organism>
<evidence type="ECO:0000313" key="4">
    <source>
        <dbReference type="EMBL" id="NES08996.1"/>
    </source>
</evidence>
<keyword evidence="5" id="KW-1185">Reference proteome</keyword>
<dbReference type="CDD" id="cd04301">
    <property type="entry name" value="NAT_SF"/>
    <property type="match status" value="1"/>
</dbReference>
<comment type="caution">
    <text evidence="4">The sequence shown here is derived from an EMBL/GenBank/DDBJ whole genome shotgun (WGS) entry which is preliminary data.</text>
</comment>
<evidence type="ECO:0000259" key="3">
    <source>
        <dbReference type="PROSITE" id="PS51186"/>
    </source>
</evidence>
<dbReference type="InterPro" id="IPR000182">
    <property type="entry name" value="GNAT_dom"/>
</dbReference>
<protein>
    <submittedName>
        <fullName evidence="4">GNAT family N-acetyltransferase</fullName>
    </submittedName>
</protein>
<dbReference type="InterPro" id="IPR016181">
    <property type="entry name" value="Acyl_CoA_acyltransferase"/>
</dbReference>
<dbReference type="AlphaFoldDB" id="A0A6I5RN45"/>
<dbReference type="Pfam" id="PF00583">
    <property type="entry name" value="Acetyltransf_1"/>
    <property type="match status" value="1"/>
</dbReference>
<dbReference type="SUPFAM" id="SSF55729">
    <property type="entry name" value="Acyl-CoA N-acyltransferases (Nat)"/>
    <property type="match status" value="1"/>
</dbReference>
<dbReference type="PROSITE" id="PS51186">
    <property type="entry name" value="GNAT"/>
    <property type="match status" value="1"/>
</dbReference>
<dbReference type="PANTHER" id="PTHR43072:SF23">
    <property type="entry name" value="UPF0039 PROTEIN C11D3.02C"/>
    <property type="match status" value="1"/>
</dbReference>
<dbReference type="EMBL" id="JAAHBT010000031">
    <property type="protein sequence ID" value="NES08996.1"/>
    <property type="molecule type" value="Genomic_DNA"/>
</dbReference>
<dbReference type="RefSeq" id="WP_163932567.1">
    <property type="nucleotide sequence ID" value="NZ_BMQU01000016.1"/>
</dbReference>
<keyword evidence="2" id="KW-0012">Acyltransferase</keyword>